<evidence type="ECO:0000259" key="10">
    <source>
        <dbReference type="Pfam" id="PF14845"/>
    </source>
</evidence>
<comment type="similarity">
    <text evidence="2">Belongs to the glycosyl hydrolase 20 family.</text>
</comment>
<dbReference type="Pfam" id="PF14845">
    <property type="entry name" value="Glycohydro_20b2"/>
    <property type="match status" value="1"/>
</dbReference>
<evidence type="ECO:0000313" key="11">
    <source>
        <dbReference type="EMBL" id="KAB0803919.1"/>
    </source>
</evidence>
<dbReference type="InterPro" id="IPR029018">
    <property type="entry name" value="Hex-like_dom2"/>
</dbReference>
<evidence type="ECO:0000256" key="3">
    <source>
        <dbReference type="ARBA" id="ARBA00012663"/>
    </source>
</evidence>
<dbReference type="EMBL" id="VVIM01000001">
    <property type="protein sequence ID" value="KAB0803919.1"/>
    <property type="molecule type" value="Genomic_DNA"/>
</dbReference>
<dbReference type="Proteomes" id="UP000327044">
    <property type="component" value="Unassembled WGS sequence"/>
</dbReference>
<dbReference type="Pfam" id="PF00728">
    <property type="entry name" value="Glyco_hydro_20"/>
    <property type="match status" value="1"/>
</dbReference>
<evidence type="ECO:0000256" key="6">
    <source>
        <dbReference type="ARBA" id="ARBA00023180"/>
    </source>
</evidence>
<evidence type="ECO:0000256" key="1">
    <source>
        <dbReference type="ARBA" id="ARBA00001231"/>
    </source>
</evidence>
<keyword evidence="12" id="KW-1185">Reference proteome</keyword>
<keyword evidence="5" id="KW-0378">Hydrolase</keyword>
<evidence type="ECO:0000256" key="7">
    <source>
        <dbReference type="ARBA" id="ARBA00023295"/>
    </source>
</evidence>
<dbReference type="Gene3D" id="2.130.10.10">
    <property type="entry name" value="YVTN repeat-like/Quinoprotein amine dehydrogenase"/>
    <property type="match status" value="2"/>
</dbReference>
<dbReference type="InterPro" id="IPR001680">
    <property type="entry name" value="WD40_rpt"/>
</dbReference>
<dbReference type="InterPro" id="IPR015883">
    <property type="entry name" value="Glyco_hydro_20_cat"/>
</dbReference>
<dbReference type="InterPro" id="IPR036322">
    <property type="entry name" value="WD40_repeat_dom_sf"/>
</dbReference>
<dbReference type="GO" id="GO:0030203">
    <property type="term" value="P:glycosaminoglycan metabolic process"/>
    <property type="evidence" value="ECO:0007669"/>
    <property type="project" value="TreeGrafter"/>
</dbReference>
<dbReference type="InParanoid" id="A0A5N4B2T8"/>
<dbReference type="GO" id="GO:0016231">
    <property type="term" value="F:beta-N-acetylglucosaminidase activity"/>
    <property type="evidence" value="ECO:0007669"/>
    <property type="project" value="TreeGrafter"/>
</dbReference>
<dbReference type="PRINTS" id="PR00738">
    <property type="entry name" value="GLHYDRLASE20"/>
</dbReference>
<dbReference type="SUPFAM" id="SSF55545">
    <property type="entry name" value="beta-N-acetylhexosaminidase-like domain"/>
    <property type="match status" value="1"/>
</dbReference>
<evidence type="ECO:0000313" key="12">
    <source>
        <dbReference type="Proteomes" id="UP000327044"/>
    </source>
</evidence>
<comment type="catalytic activity">
    <reaction evidence="1">
        <text>Hydrolysis of terminal non-reducing N-acetyl-D-hexosamine residues in N-acetyl-beta-D-hexosaminides.</text>
        <dbReference type="EC" id="3.2.1.52"/>
    </reaction>
</comment>
<keyword evidence="7" id="KW-0326">Glycosidase</keyword>
<name>A0A5N4B2T8_PHOPY</name>
<keyword evidence="6" id="KW-0325">Glycoprotein</keyword>
<accession>A0A5N4B2T8</accession>
<gene>
    <name evidence="11" type="ORF">PPYR_00889</name>
</gene>
<dbReference type="InterPro" id="IPR015943">
    <property type="entry name" value="WD40/YVTN_repeat-like_dom_sf"/>
</dbReference>
<feature type="domain" description="Glycoside hydrolase family 20 catalytic" evidence="9">
    <location>
        <begin position="552"/>
        <end position="891"/>
    </location>
</feature>
<dbReference type="PANTHER" id="PTHR22600">
    <property type="entry name" value="BETA-HEXOSAMINIDASE"/>
    <property type="match status" value="1"/>
</dbReference>
<evidence type="ECO:0000256" key="8">
    <source>
        <dbReference type="PIRSR" id="PIRSR625705-1"/>
    </source>
</evidence>
<evidence type="ECO:0000256" key="5">
    <source>
        <dbReference type="ARBA" id="ARBA00022801"/>
    </source>
</evidence>
<feature type="active site" description="Proton donor" evidence="8">
    <location>
        <position position="710"/>
    </location>
</feature>
<proteinExistence type="inferred from homology"/>
<dbReference type="SUPFAM" id="SSF51445">
    <property type="entry name" value="(Trans)glycosidases"/>
    <property type="match status" value="1"/>
</dbReference>
<dbReference type="SUPFAM" id="SSF50978">
    <property type="entry name" value="WD40 repeat-like"/>
    <property type="match status" value="1"/>
</dbReference>
<dbReference type="FunFam" id="3.20.20.80:FF:000063">
    <property type="entry name" value="Beta-hexosaminidase"/>
    <property type="match status" value="1"/>
</dbReference>
<dbReference type="Gene3D" id="3.30.379.10">
    <property type="entry name" value="Chitobiase/beta-hexosaminidase domain 2-like"/>
    <property type="match status" value="1"/>
</dbReference>
<reference evidence="11 12" key="1">
    <citation type="journal article" date="2018" name="Elife">
        <title>Firefly genomes illuminate parallel origins of bioluminescence in beetles.</title>
        <authorList>
            <person name="Fallon T.R."/>
            <person name="Lower S.E."/>
            <person name="Chang C.H."/>
            <person name="Bessho-Uehara M."/>
            <person name="Martin G.J."/>
            <person name="Bewick A.J."/>
            <person name="Behringer M."/>
            <person name="Debat H.J."/>
            <person name="Wong I."/>
            <person name="Day J.C."/>
            <person name="Suvorov A."/>
            <person name="Silva C.J."/>
            <person name="Stanger-Hall K.F."/>
            <person name="Hall D.W."/>
            <person name="Schmitz R.J."/>
            <person name="Nelson D.R."/>
            <person name="Lewis S.M."/>
            <person name="Shigenobu S."/>
            <person name="Bybee S.M."/>
            <person name="Larracuente A.M."/>
            <person name="Oba Y."/>
            <person name="Weng J.K."/>
        </authorList>
    </citation>
    <scope>NUCLEOTIDE SEQUENCE [LARGE SCALE GENOMIC DNA]</scope>
    <source>
        <strain evidence="11">1611_PpyrPB1</strain>
        <tissue evidence="11">Whole body</tissue>
    </source>
</reference>
<comment type="caution">
    <text evidence="11">The sequence shown here is derived from an EMBL/GenBank/DDBJ whole genome shotgun (WGS) entry which is preliminary data.</text>
</comment>
<dbReference type="FunCoup" id="A0A5N4B2T8">
    <property type="interactions" value="435"/>
</dbReference>
<dbReference type="Pfam" id="PF00400">
    <property type="entry name" value="WD40"/>
    <property type="match status" value="1"/>
</dbReference>
<dbReference type="Gene3D" id="3.20.20.80">
    <property type="entry name" value="Glycosidases"/>
    <property type="match status" value="1"/>
</dbReference>
<evidence type="ECO:0000259" key="9">
    <source>
        <dbReference type="Pfam" id="PF00728"/>
    </source>
</evidence>
<dbReference type="GO" id="GO:0005975">
    <property type="term" value="P:carbohydrate metabolic process"/>
    <property type="evidence" value="ECO:0007669"/>
    <property type="project" value="InterPro"/>
</dbReference>
<dbReference type="CDD" id="cd06562">
    <property type="entry name" value="GH20_HexA_HexB-like"/>
    <property type="match status" value="1"/>
</dbReference>
<dbReference type="EC" id="3.2.1.52" evidence="3"/>
<dbReference type="InterPro" id="IPR025705">
    <property type="entry name" value="Beta_hexosaminidase_sua/sub"/>
</dbReference>
<dbReference type="SMART" id="SM00320">
    <property type="entry name" value="WD40"/>
    <property type="match status" value="5"/>
</dbReference>
<dbReference type="InterPro" id="IPR029019">
    <property type="entry name" value="HEX_eukaryotic_N"/>
</dbReference>
<dbReference type="InterPro" id="IPR017853">
    <property type="entry name" value="GH"/>
</dbReference>
<dbReference type="AlphaFoldDB" id="A0A5N4B2T8"/>
<evidence type="ECO:0000256" key="2">
    <source>
        <dbReference type="ARBA" id="ARBA00006285"/>
    </source>
</evidence>
<dbReference type="PANTHER" id="PTHR22600:SF26">
    <property type="entry name" value="BETA-N-ACETYLHEXOSAMINIDASE"/>
    <property type="match status" value="1"/>
</dbReference>
<organism evidence="11 12">
    <name type="scientific">Photinus pyralis</name>
    <name type="common">Common eastern firefly</name>
    <name type="synonym">Lampyris pyralis</name>
    <dbReference type="NCBI Taxonomy" id="7054"/>
    <lineage>
        <taxon>Eukaryota</taxon>
        <taxon>Metazoa</taxon>
        <taxon>Ecdysozoa</taxon>
        <taxon>Arthropoda</taxon>
        <taxon>Hexapoda</taxon>
        <taxon>Insecta</taxon>
        <taxon>Pterygota</taxon>
        <taxon>Neoptera</taxon>
        <taxon>Endopterygota</taxon>
        <taxon>Coleoptera</taxon>
        <taxon>Polyphaga</taxon>
        <taxon>Elateriformia</taxon>
        <taxon>Elateroidea</taxon>
        <taxon>Lampyridae</taxon>
        <taxon>Lampyrinae</taxon>
        <taxon>Photinus</taxon>
    </lineage>
</organism>
<protein>
    <recommendedName>
        <fullName evidence="3">beta-N-acetylhexosaminidase</fullName>
        <ecNumber evidence="3">3.2.1.52</ecNumber>
    </recommendedName>
</protein>
<evidence type="ECO:0000256" key="4">
    <source>
        <dbReference type="ARBA" id="ARBA00022729"/>
    </source>
</evidence>
<keyword evidence="4" id="KW-0732">Signal</keyword>
<sequence length="934" mass="105933">MNANKLYCIYAGTVRGAVAHVESRPDSDINFQLNDVEKSEIKSMHWGRSETEIIIGHQNGSVRLYNTLTNNFVQSLSNLDGDGGVCGLGVLDNSVLVARNSGVINIWSKNNVESFKLNLPDDSTLDCMAQNFNNYNVIATGGERNDLKLWDIETKSSIFKAKSMGHDELNLPIPTSVRGICFFNNENNLVSCATKEGHVLLYDGRVQRRPIVKFLEVKASYSAIACTYRDRQIVAGTTRGYIQLLDLRASKRCLRTYKSFTGGVTSLVCDISSPVVISTSLDRFVRIHDLDTKNLLYKKYMKQSLTQIVIKPIFKEEPKEEEKDSKFNNENVDAEFEEMFDQMETITEKSRKHSHDDGSHVDARDKRLFDFRSTDSVWTWTCKNNTCQKDRVQPAGKPLSLAACKILCDPYGGLWPKPTGRVEIGKRLIPIVKGKLDKNTKNKLVRAAYRNFWNNLQKLGKLGHLKENVSKLIVSVYITDPSQNQLKLSTDESYSLKISKLSSRDISANITAATYFGARHGFETLGQLIIYDDFENSLKIISDANITDGPAYPYRGVMLDTARNFISVETIKRTIDGLAASKLNTFHWHLTDSQSFPFVSKSNPSLSKLGAYSPKDVYAPKDVADIVEYALERGVRVLPEFDAPAHVGEGWQDTDFVACFNHQPWREKCAEPPCGQFDPTKPKLYDALEGLYKDISQQYNLDMFHMGGDEVSVACWNSTPSIVEWMGKQGWGRSEDDFIKLWSYFQSNALERFDRHSHEKLPIIMWTSALTSSKHVEQFLPKDRYIIQVWTSKTDPHVTHLLRKGYRMILSNSDALYLDCGYSGWVTGGNNWCSPYKGWQQIYDNSPALYGKTNQFLGGEAALWTEQVDDTAVDSRIWPRAAALAERLWAEPANSWRAAENRMLTHRERLVNRGIKADALEPRWCRQHENNCPL</sequence>
<feature type="domain" description="Beta-hexosaminidase eukaryotic type N-terminal" evidence="10">
    <location>
        <begin position="415"/>
        <end position="528"/>
    </location>
</feature>
<dbReference type="GO" id="GO:0005886">
    <property type="term" value="C:plasma membrane"/>
    <property type="evidence" value="ECO:0007669"/>
    <property type="project" value="TreeGrafter"/>
</dbReference>